<proteinExistence type="predicted"/>
<comment type="caution">
    <text evidence="2">The sequence shown here is derived from an EMBL/GenBank/DDBJ whole genome shotgun (WGS) entry which is preliminary data.</text>
</comment>
<dbReference type="SUPFAM" id="SSF56112">
    <property type="entry name" value="Protein kinase-like (PK-like)"/>
    <property type="match status" value="1"/>
</dbReference>
<evidence type="ECO:0000313" key="3">
    <source>
        <dbReference type="Proteomes" id="UP000327044"/>
    </source>
</evidence>
<dbReference type="Gene3D" id="3.90.1200.10">
    <property type="match status" value="1"/>
</dbReference>
<gene>
    <name evidence="2" type="ORF">PPYR_13760</name>
</gene>
<dbReference type="PANTHER" id="PTHR11012">
    <property type="entry name" value="PROTEIN KINASE-LIKE DOMAIN-CONTAINING"/>
    <property type="match status" value="1"/>
</dbReference>
<reference evidence="2 3" key="1">
    <citation type="journal article" date="2018" name="Elife">
        <title>Firefly genomes illuminate parallel origins of bioluminescence in beetles.</title>
        <authorList>
            <person name="Fallon T.R."/>
            <person name="Lower S.E."/>
            <person name="Chang C.H."/>
            <person name="Bessho-Uehara M."/>
            <person name="Martin G.J."/>
            <person name="Bewick A.J."/>
            <person name="Behringer M."/>
            <person name="Debat H.J."/>
            <person name="Wong I."/>
            <person name="Day J.C."/>
            <person name="Suvorov A."/>
            <person name="Silva C.J."/>
            <person name="Stanger-Hall K.F."/>
            <person name="Hall D.W."/>
            <person name="Schmitz R.J."/>
            <person name="Nelson D.R."/>
            <person name="Lewis S.M."/>
            <person name="Shigenobu S."/>
            <person name="Bybee S.M."/>
            <person name="Larracuente A.M."/>
            <person name="Oba Y."/>
            <person name="Weng J.K."/>
        </authorList>
    </citation>
    <scope>NUCLEOTIDE SEQUENCE [LARGE SCALE GENOMIC DNA]</scope>
    <source>
        <strain evidence="2">1611_PpyrPB1</strain>
        <tissue evidence="2">Whole body</tissue>
    </source>
</reference>
<dbReference type="InterPro" id="IPR004119">
    <property type="entry name" value="EcKL"/>
</dbReference>
<keyword evidence="3" id="KW-1185">Reference proteome</keyword>
<dbReference type="PANTHER" id="PTHR11012:SF56">
    <property type="entry name" value="CHK KINASE-LIKE DOMAIN-CONTAINING PROTEIN-RELATED"/>
    <property type="match status" value="1"/>
</dbReference>
<accession>A0A5N4A9Y9</accession>
<protein>
    <recommendedName>
        <fullName evidence="1">CHK kinase-like domain-containing protein</fullName>
    </recommendedName>
</protein>
<evidence type="ECO:0000313" key="2">
    <source>
        <dbReference type="EMBL" id="KAB0794140.1"/>
    </source>
</evidence>
<dbReference type="OrthoDB" id="191037at2759"/>
<dbReference type="Proteomes" id="UP000327044">
    <property type="component" value="Unassembled WGS sequence"/>
</dbReference>
<feature type="domain" description="CHK kinase-like" evidence="1">
    <location>
        <begin position="124"/>
        <end position="312"/>
    </location>
</feature>
<evidence type="ECO:0000259" key="1">
    <source>
        <dbReference type="SMART" id="SM00587"/>
    </source>
</evidence>
<organism evidence="2 3">
    <name type="scientific">Photinus pyralis</name>
    <name type="common">Common eastern firefly</name>
    <name type="synonym">Lampyris pyralis</name>
    <dbReference type="NCBI Taxonomy" id="7054"/>
    <lineage>
        <taxon>Eukaryota</taxon>
        <taxon>Metazoa</taxon>
        <taxon>Ecdysozoa</taxon>
        <taxon>Arthropoda</taxon>
        <taxon>Hexapoda</taxon>
        <taxon>Insecta</taxon>
        <taxon>Pterygota</taxon>
        <taxon>Neoptera</taxon>
        <taxon>Endopterygota</taxon>
        <taxon>Coleoptera</taxon>
        <taxon>Polyphaga</taxon>
        <taxon>Elateriformia</taxon>
        <taxon>Elateroidea</taxon>
        <taxon>Lampyridae</taxon>
        <taxon>Lampyrinae</taxon>
        <taxon>Photinus</taxon>
    </lineage>
</organism>
<dbReference type="SMART" id="SM00587">
    <property type="entry name" value="CHK"/>
    <property type="match status" value="1"/>
</dbReference>
<dbReference type="EMBL" id="VVIM01000009">
    <property type="protein sequence ID" value="KAB0794140.1"/>
    <property type="molecule type" value="Genomic_DNA"/>
</dbReference>
<dbReference type="Pfam" id="PF02958">
    <property type="entry name" value="EcKL"/>
    <property type="match status" value="1"/>
</dbReference>
<dbReference type="InterPro" id="IPR015897">
    <property type="entry name" value="CHK_kinase-like"/>
</dbReference>
<dbReference type="InParanoid" id="A0A5N4A9Y9"/>
<sequence>MESTPEFTNEFFKSILENHFQQMIHISNVKVEDMTNSALNFCSKLRRITVAYHFEKKQENHEIALVAKCLPDNEFMAQFVTDMGMFDCEIETYSTVIPKLLMLNYREKFAPSVYYTSREPKPIIILEDLSSLNYRVLDKRVGLDLEHSLLAVEKLAYYHAATAALHMLDSSILPKFHHSPFRRTDRLHDIMSASYEEVVNVCRNWPELGDYVEKLNRAKPHILLNIYDLQNLKVNFSVLNRGDFWTANILFSYGPDGNLTNVAFVDVQHSTFTSPCFDLHFFLATSLMEGIKCEKVSIVNRYFETFVMNLRKLRVKIVPTRAEFDEDFRIMGYCGFAASIYGLPFMKASRTEGASPENFLADGSKDSFRHHCFNNEVYLKELFHFLPFYNSLGLFDVRD</sequence>
<dbReference type="InterPro" id="IPR011009">
    <property type="entry name" value="Kinase-like_dom_sf"/>
</dbReference>
<dbReference type="AlphaFoldDB" id="A0A5N4A9Y9"/>
<name>A0A5N4A9Y9_PHOPY</name>